<evidence type="ECO:0000313" key="2">
    <source>
        <dbReference type="Proteomes" id="UP001642484"/>
    </source>
</evidence>
<keyword evidence="2" id="KW-1185">Reference proteome</keyword>
<accession>A0ABP0L3X2</accession>
<proteinExistence type="predicted"/>
<evidence type="ECO:0000313" key="1">
    <source>
        <dbReference type="EMBL" id="CAK9033482.1"/>
    </source>
</evidence>
<reference evidence="1 2" key="1">
    <citation type="submission" date="2024-02" db="EMBL/GenBank/DDBJ databases">
        <authorList>
            <person name="Chen Y."/>
            <person name="Shah S."/>
            <person name="Dougan E. K."/>
            <person name="Thang M."/>
            <person name="Chan C."/>
        </authorList>
    </citation>
    <scope>NUCLEOTIDE SEQUENCE [LARGE SCALE GENOMIC DNA]</scope>
</reference>
<gene>
    <name evidence="1" type="ORF">CCMP2556_LOCUS19090</name>
</gene>
<protein>
    <submittedName>
        <fullName evidence="1">Uncharacterized protein</fullName>
    </submittedName>
</protein>
<sequence length="186" mass="20475">MVDGHEAQRYTPNSATLAPPQICWWRFGITGTGTHHVRAADVGTPQQQIWIDGVPLDAPPGTMSFTGPGACLLELIQREDGQWMLVCDGYPLEQHNPANDSGEPSLVWQFALAEGHHLLAVTELRQVSSSSWMGLTCRCRRAPLNSRVQAAVGRSSPGRSVRSPAEVERRRVDPFRKWASTNGTCF</sequence>
<comment type="caution">
    <text evidence="1">The sequence shown here is derived from an EMBL/GenBank/DDBJ whole genome shotgun (WGS) entry which is preliminary data.</text>
</comment>
<organism evidence="1 2">
    <name type="scientific">Durusdinium trenchii</name>
    <dbReference type="NCBI Taxonomy" id="1381693"/>
    <lineage>
        <taxon>Eukaryota</taxon>
        <taxon>Sar</taxon>
        <taxon>Alveolata</taxon>
        <taxon>Dinophyceae</taxon>
        <taxon>Suessiales</taxon>
        <taxon>Symbiodiniaceae</taxon>
        <taxon>Durusdinium</taxon>
    </lineage>
</organism>
<name>A0ABP0L3X2_9DINO</name>
<dbReference type="Proteomes" id="UP001642484">
    <property type="component" value="Unassembled WGS sequence"/>
</dbReference>
<dbReference type="EMBL" id="CAXAMN010011024">
    <property type="protein sequence ID" value="CAK9033482.1"/>
    <property type="molecule type" value="Genomic_DNA"/>
</dbReference>